<evidence type="ECO:0000256" key="4">
    <source>
        <dbReference type="ARBA" id="ARBA00022790"/>
    </source>
</evidence>
<name>A0AAD7DJ58_MYCRO</name>
<protein>
    <submittedName>
        <fullName evidence="7">Uncharacterized protein</fullName>
    </submittedName>
</protein>
<keyword evidence="6" id="KW-0812">Transmembrane</keyword>
<dbReference type="Proteomes" id="UP001221757">
    <property type="component" value="Unassembled WGS sequence"/>
</dbReference>
<keyword evidence="6" id="KW-0472">Membrane</keyword>
<keyword evidence="5" id="KW-0539">Nucleus</keyword>
<organism evidence="7 8">
    <name type="scientific">Mycena rosella</name>
    <name type="common">Pink bonnet</name>
    <name type="synonym">Agaricus rosellus</name>
    <dbReference type="NCBI Taxonomy" id="1033263"/>
    <lineage>
        <taxon>Eukaryota</taxon>
        <taxon>Fungi</taxon>
        <taxon>Dikarya</taxon>
        <taxon>Basidiomycota</taxon>
        <taxon>Agaricomycotina</taxon>
        <taxon>Agaricomycetes</taxon>
        <taxon>Agaricomycetidae</taxon>
        <taxon>Agaricales</taxon>
        <taxon>Marasmiineae</taxon>
        <taxon>Mycenaceae</taxon>
        <taxon>Mycena</taxon>
    </lineage>
</organism>
<keyword evidence="4" id="KW-0736">Signalosome</keyword>
<keyword evidence="6" id="KW-1133">Transmembrane helix</keyword>
<gene>
    <name evidence="7" type="ORF">B0H17DRAFT_1200526</name>
</gene>
<dbReference type="PANTHER" id="PTHR14145:SF2">
    <property type="entry name" value="COP9 SIGNALOSOME COMPLEX SUBUNIT 1"/>
    <property type="match status" value="1"/>
</dbReference>
<proteinExistence type="predicted"/>
<dbReference type="PANTHER" id="PTHR14145">
    <property type="entry name" value="26S PROTESOME SUBUNIT 6"/>
    <property type="match status" value="1"/>
</dbReference>
<evidence type="ECO:0000256" key="6">
    <source>
        <dbReference type="SAM" id="Phobius"/>
    </source>
</evidence>
<dbReference type="GO" id="GO:0005737">
    <property type="term" value="C:cytoplasm"/>
    <property type="evidence" value="ECO:0007669"/>
    <property type="project" value="UniProtKB-SubCell"/>
</dbReference>
<evidence type="ECO:0000256" key="5">
    <source>
        <dbReference type="ARBA" id="ARBA00023242"/>
    </source>
</evidence>
<dbReference type="EMBL" id="JARKIE010000052">
    <property type="protein sequence ID" value="KAJ7692476.1"/>
    <property type="molecule type" value="Genomic_DNA"/>
</dbReference>
<evidence type="ECO:0000313" key="7">
    <source>
        <dbReference type="EMBL" id="KAJ7692476.1"/>
    </source>
</evidence>
<evidence type="ECO:0000256" key="3">
    <source>
        <dbReference type="ARBA" id="ARBA00022490"/>
    </source>
</evidence>
<evidence type="ECO:0000256" key="1">
    <source>
        <dbReference type="ARBA" id="ARBA00004123"/>
    </source>
</evidence>
<keyword evidence="8" id="KW-1185">Reference proteome</keyword>
<keyword evidence="3" id="KW-0963">Cytoplasm</keyword>
<sequence>MSEDHEHVQSKLDFATALSSLASGNYKASILVPQAGAREKLWGLDGQGQPIAPGDIAICGVLCALASLPCSAVKTQILENSTLGVYVEQEPYVRKLIEAYLNSNFKTMFKLLNRVQASGRRASAGDALKFVAVTLLVSLMLMLMLMLLLIATSASSLSGTEL</sequence>
<feature type="transmembrane region" description="Helical" evidence="6">
    <location>
        <begin position="130"/>
        <end position="152"/>
    </location>
</feature>
<dbReference type="Gene3D" id="1.25.40.570">
    <property type="match status" value="1"/>
</dbReference>
<reference evidence="7" key="1">
    <citation type="submission" date="2023-03" db="EMBL/GenBank/DDBJ databases">
        <title>Massive genome expansion in bonnet fungi (Mycena s.s.) driven by repeated elements and novel gene families across ecological guilds.</title>
        <authorList>
            <consortium name="Lawrence Berkeley National Laboratory"/>
            <person name="Harder C.B."/>
            <person name="Miyauchi S."/>
            <person name="Viragh M."/>
            <person name="Kuo A."/>
            <person name="Thoen E."/>
            <person name="Andreopoulos B."/>
            <person name="Lu D."/>
            <person name="Skrede I."/>
            <person name="Drula E."/>
            <person name="Henrissat B."/>
            <person name="Morin E."/>
            <person name="Kohler A."/>
            <person name="Barry K."/>
            <person name="LaButti K."/>
            <person name="Morin E."/>
            <person name="Salamov A."/>
            <person name="Lipzen A."/>
            <person name="Mereny Z."/>
            <person name="Hegedus B."/>
            <person name="Baldrian P."/>
            <person name="Stursova M."/>
            <person name="Weitz H."/>
            <person name="Taylor A."/>
            <person name="Grigoriev I.V."/>
            <person name="Nagy L.G."/>
            <person name="Martin F."/>
            <person name="Kauserud H."/>
        </authorList>
    </citation>
    <scope>NUCLEOTIDE SEQUENCE</scope>
    <source>
        <strain evidence="7">CBHHK067</strain>
    </source>
</reference>
<dbReference type="GO" id="GO:0008180">
    <property type="term" value="C:COP9 signalosome"/>
    <property type="evidence" value="ECO:0007669"/>
    <property type="project" value="UniProtKB-KW"/>
</dbReference>
<accession>A0AAD7DJ58</accession>
<dbReference type="InterPro" id="IPR019585">
    <property type="entry name" value="Rpn7/CSN1"/>
</dbReference>
<dbReference type="AlphaFoldDB" id="A0AAD7DJ58"/>
<evidence type="ECO:0000313" key="8">
    <source>
        <dbReference type="Proteomes" id="UP001221757"/>
    </source>
</evidence>
<evidence type="ECO:0000256" key="2">
    <source>
        <dbReference type="ARBA" id="ARBA00004496"/>
    </source>
</evidence>
<comment type="caution">
    <text evidence="7">The sequence shown here is derived from an EMBL/GenBank/DDBJ whole genome shotgun (WGS) entry which is preliminary data.</text>
</comment>
<comment type="subcellular location">
    <subcellularLocation>
        <location evidence="2">Cytoplasm</location>
    </subcellularLocation>
    <subcellularLocation>
        <location evidence="1">Nucleus</location>
    </subcellularLocation>
</comment>